<feature type="compositionally biased region" description="Basic and acidic residues" evidence="1">
    <location>
        <begin position="32"/>
        <end position="45"/>
    </location>
</feature>
<organism evidence="2 3">
    <name type="scientific">Aldrovandia affinis</name>
    <dbReference type="NCBI Taxonomy" id="143900"/>
    <lineage>
        <taxon>Eukaryota</taxon>
        <taxon>Metazoa</taxon>
        <taxon>Chordata</taxon>
        <taxon>Craniata</taxon>
        <taxon>Vertebrata</taxon>
        <taxon>Euteleostomi</taxon>
        <taxon>Actinopterygii</taxon>
        <taxon>Neopterygii</taxon>
        <taxon>Teleostei</taxon>
        <taxon>Notacanthiformes</taxon>
        <taxon>Halosauridae</taxon>
        <taxon>Aldrovandia</taxon>
    </lineage>
</organism>
<keyword evidence="3" id="KW-1185">Reference proteome</keyword>
<dbReference type="Proteomes" id="UP001221898">
    <property type="component" value="Unassembled WGS sequence"/>
</dbReference>
<feature type="region of interest" description="Disordered" evidence="1">
    <location>
        <begin position="1"/>
        <end position="45"/>
    </location>
</feature>
<name>A0AAD7S1P3_9TELE</name>
<sequence>MLTTDNALEITAMEQTQPLRRDLHSHQPHKGAGTERSMKAGRRVEQGKMAKLSDRIWLVRHFLYIAEAGWELRPKAHRGGHGSNPVAKIVLPQPRERF</sequence>
<protein>
    <submittedName>
        <fullName evidence="2">Uncharacterized protein</fullName>
    </submittedName>
</protein>
<evidence type="ECO:0000313" key="2">
    <source>
        <dbReference type="EMBL" id="KAJ8394354.1"/>
    </source>
</evidence>
<comment type="caution">
    <text evidence="2">The sequence shown here is derived from an EMBL/GenBank/DDBJ whole genome shotgun (WGS) entry which is preliminary data.</text>
</comment>
<accession>A0AAD7S1P3</accession>
<evidence type="ECO:0000313" key="3">
    <source>
        <dbReference type="Proteomes" id="UP001221898"/>
    </source>
</evidence>
<evidence type="ECO:0000256" key="1">
    <source>
        <dbReference type="SAM" id="MobiDB-lite"/>
    </source>
</evidence>
<proteinExistence type="predicted"/>
<reference evidence="2" key="1">
    <citation type="journal article" date="2023" name="Science">
        <title>Genome structures resolve the early diversification of teleost fishes.</title>
        <authorList>
            <person name="Parey E."/>
            <person name="Louis A."/>
            <person name="Montfort J."/>
            <person name="Bouchez O."/>
            <person name="Roques C."/>
            <person name="Iampietro C."/>
            <person name="Lluch J."/>
            <person name="Castinel A."/>
            <person name="Donnadieu C."/>
            <person name="Desvignes T."/>
            <person name="Floi Bucao C."/>
            <person name="Jouanno E."/>
            <person name="Wen M."/>
            <person name="Mejri S."/>
            <person name="Dirks R."/>
            <person name="Jansen H."/>
            <person name="Henkel C."/>
            <person name="Chen W.J."/>
            <person name="Zahm M."/>
            <person name="Cabau C."/>
            <person name="Klopp C."/>
            <person name="Thompson A.W."/>
            <person name="Robinson-Rechavi M."/>
            <person name="Braasch I."/>
            <person name="Lecointre G."/>
            <person name="Bobe J."/>
            <person name="Postlethwait J.H."/>
            <person name="Berthelot C."/>
            <person name="Roest Crollius H."/>
            <person name="Guiguen Y."/>
        </authorList>
    </citation>
    <scope>NUCLEOTIDE SEQUENCE</scope>
    <source>
        <strain evidence="2">NC1722</strain>
    </source>
</reference>
<dbReference type="EMBL" id="JAINUG010000127">
    <property type="protein sequence ID" value="KAJ8394354.1"/>
    <property type="molecule type" value="Genomic_DNA"/>
</dbReference>
<gene>
    <name evidence="2" type="ORF">AAFF_G00047610</name>
</gene>
<dbReference type="AlphaFoldDB" id="A0AAD7S1P3"/>
<feature type="region of interest" description="Disordered" evidence="1">
    <location>
        <begin position="76"/>
        <end position="98"/>
    </location>
</feature>